<evidence type="ECO:0000313" key="2">
    <source>
        <dbReference type="EMBL" id="SDH02691.1"/>
    </source>
</evidence>
<proteinExistence type="predicted"/>
<feature type="signal peptide" evidence="1">
    <location>
        <begin position="1"/>
        <end position="25"/>
    </location>
</feature>
<dbReference type="Proteomes" id="UP000198779">
    <property type="component" value="Unassembled WGS sequence"/>
</dbReference>
<evidence type="ECO:0000313" key="3">
    <source>
        <dbReference type="Proteomes" id="UP000198779"/>
    </source>
</evidence>
<feature type="chain" id="PRO_5011649449" description="Heavy-metal-associated domain-containing protein" evidence="1">
    <location>
        <begin position="26"/>
        <end position="112"/>
    </location>
</feature>
<keyword evidence="3" id="KW-1185">Reference proteome</keyword>
<organism evidence="2 3">
    <name type="scientific">Prevotella communis</name>
    <dbReference type="NCBI Taxonomy" id="2913614"/>
    <lineage>
        <taxon>Bacteria</taxon>
        <taxon>Pseudomonadati</taxon>
        <taxon>Bacteroidota</taxon>
        <taxon>Bacteroidia</taxon>
        <taxon>Bacteroidales</taxon>
        <taxon>Prevotellaceae</taxon>
        <taxon>Prevotella</taxon>
    </lineage>
</organism>
<evidence type="ECO:0000256" key="1">
    <source>
        <dbReference type="SAM" id="SignalP"/>
    </source>
</evidence>
<name>A0A1G7Z1P1_9BACT</name>
<gene>
    <name evidence="2" type="ORF">SAMN04487901_1158</name>
</gene>
<keyword evidence="1" id="KW-0732">Signal</keyword>
<reference evidence="3" key="1">
    <citation type="submission" date="2016-10" db="EMBL/GenBank/DDBJ databases">
        <authorList>
            <person name="Varghese N."/>
            <person name="Submissions S."/>
        </authorList>
    </citation>
    <scope>NUCLEOTIDE SEQUENCE [LARGE SCALE GENOMIC DNA]</scope>
    <source>
        <strain evidence="3">BP1-148</strain>
    </source>
</reference>
<evidence type="ECO:0008006" key="4">
    <source>
        <dbReference type="Google" id="ProtNLM"/>
    </source>
</evidence>
<sequence length="112" mass="12989">MIMKTIKMIAALMLMTITAAAPATAKNKKVSHFDRVEMKTSHFDRNHRHAYRPEIKSCTLVLGRHDSHKKLAEKANHMKGVIDTKWNPRKRELTIIYDAKVTTARHIRHFMA</sequence>
<dbReference type="AlphaFoldDB" id="A0A1G7Z1P1"/>
<dbReference type="EMBL" id="FNCQ01000015">
    <property type="protein sequence ID" value="SDH02691.1"/>
    <property type="molecule type" value="Genomic_DNA"/>
</dbReference>
<accession>A0A1G7Z1P1</accession>
<protein>
    <recommendedName>
        <fullName evidence="4">Heavy-metal-associated domain-containing protein</fullName>
    </recommendedName>
</protein>